<dbReference type="InterPro" id="IPR043428">
    <property type="entry name" value="LivM-like"/>
</dbReference>
<evidence type="ECO:0000313" key="8">
    <source>
        <dbReference type="Proteomes" id="UP000294292"/>
    </source>
</evidence>
<evidence type="ECO:0000313" key="7">
    <source>
        <dbReference type="EMBL" id="QBP41130.1"/>
    </source>
</evidence>
<feature type="transmembrane region" description="Helical" evidence="6">
    <location>
        <begin position="262"/>
        <end position="282"/>
    </location>
</feature>
<dbReference type="InterPro" id="IPR001851">
    <property type="entry name" value="ABC_transp_permease"/>
</dbReference>
<protein>
    <submittedName>
        <fullName evidence="7">Branched-chain amino acid ABC transporter permease</fullName>
    </submittedName>
</protein>
<proteinExistence type="predicted"/>
<name>A0A4P6ZWY7_9BACL</name>
<evidence type="ECO:0000256" key="6">
    <source>
        <dbReference type="SAM" id="Phobius"/>
    </source>
</evidence>
<comment type="subcellular location">
    <subcellularLocation>
        <location evidence="1">Cell membrane</location>
        <topology evidence="1">Multi-pass membrane protein</topology>
    </subcellularLocation>
</comment>
<accession>A0A4P6ZWY7</accession>
<organism evidence="7 8">
    <name type="scientific">Paenisporosarcina antarctica</name>
    <dbReference type="NCBI Taxonomy" id="417367"/>
    <lineage>
        <taxon>Bacteria</taxon>
        <taxon>Bacillati</taxon>
        <taxon>Bacillota</taxon>
        <taxon>Bacilli</taxon>
        <taxon>Bacillales</taxon>
        <taxon>Caryophanaceae</taxon>
        <taxon>Paenisporosarcina</taxon>
    </lineage>
</organism>
<dbReference type="Proteomes" id="UP000294292">
    <property type="component" value="Chromosome"/>
</dbReference>
<dbReference type="KEGG" id="panc:E2636_08310"/>
<dbReference type="PANTHER" id="PTHR30482:SF18">
    <property type="entry name" value="BRANCHED AMINO ACID TRANSPORT SYSTEM PERMEASE"/>
    <property type="match status" value="1"/>
</dbReference>
<dbReference type="GO" id="GO:0015658">
    <property type="term" value="F:branched-chain amino acid transmembrane transporter activity"/>
    <property type="evidence" value="ECO:0007669"/>
    <property type="project" value="InterPro"/>
</dbReference>
<feature type="transmembrane region" description="Helical" evidence="6">
    <location>
        <begin position="294"/>
        <end position="313"/>
    </location>
</feature>
<dbReference type="RefSeq" id="WP_134209783.1">
    <property type="nucleotide sequence ID" value="NZ_CP038015.1"/>
</dbReference>
<dbReference type="OrthoDB" id="9789927at2"/>
<dbReference type="Pfam" id="PF02653">
    <property type="entry name" value="BPD_transp_2"/>
    <property type="match status" value="1"/>
</dbReference>
<keyword evidence="8" id="KW-1185">Reference proteome</keyword>
<feature type="transmembrane region" description="Helical" evidence="6">
    <location>
        <begin position="90"/>
        <end position="107"/>
    </location>
</feature>
<dbReference type="PANTHER" id="PTHR30482">
    <property type="entry name" value="HIGH-AFFINITY BRANCHED-CHAIN AMINO ACID TRANSPORT SYSTEM PERMEASE"/>
    <property type="match status" value="1"/>
</dbReference>
<keyword evidence="2" id="KW-1003">Cell membrane</keyword>
<feature type="transmembrane region" description="Helical" evidence="6">
    <location>
        <begin position="114"/>
        <end position="132"/>
    </location>
</feature>
<keyword evidence="3 6" id="KW-0812">Transmembrane</keyword>
<feature type="transmembrane region" description="Helical" evidence="6">
    <location>
        <begin position="163"/>
        <end position="182"/>
    </location>
</feature>
<keyword evidence="5 6" id="KW-0472">Membrane</keyword>
<dbReference type="EMBL" id="CP038015">
    <property type="protein sequence ID" value="QBP41130.1"/>
    <property type="molecule type" value="Genomic_DNA"/>
</dbReference>
<gene>
    <name evidence="7" type="ORF">E2636_08310</name>
</gene>
<dbReference type="GO" id="GO:0005886">
    <property type="term" value="C:plasma membrane"/>
    <property type="evidence" value="ECO:0007669"/>
    <property type="project" value="UniProtKB-SubCell"/>
</dbReference>
<dbReference type="AlphaFoldDB" id="A0A4P6ZWY7"/>
<evidence type="ECO:0000256" key="5">
    <source>
        <dbReference type="ARBA" id="ARBA00023136"/>
    </source>
</evidence>
<feature type="transmembrane region" description="Helical" evidence="6">
    <location>
        <begin position="65"/>
        <end position="84"/>
    </location>
</feature>
<keyword evidence="4 6" id="KW-1133">Transmembrane helix</keyword>
<dbReference type="CDD" id="cd06581">
    <property type="entry name" value="TM_PBP1_LivM_like"/>
    <property type="match status" value="1"/>
</dbReference>
<feature type="transmembrane region" description="Helical" evidence="6">
    <location>
        <begin position="39"/>
        <end position="58"/>
    </location>
</feature>
<feature type="transmembrane region" description="Helical" evidence="6">
    <location>
        <begin position="212"/>
        <end position="230"/>
    </location>
</feature>
<feature type="transmembrane region" description="Helical" evidence="6">
    <location>
        <begin position="12"/>
        <end position="33"/>
    </location>
</feature>
<reference evidence="7 8" key="1">
    <citation type="submission" date="2019-03" db="EMBL/GenBank/DDBJ databases">
        <title>Complete genome sequence of Paenisporosarcina antarctica CGMCC 1.6503T.</title>
        <authorList>
            <person name="Rong J.-C."/>
            <person name="Chi N.-Y."/>
            <person name="Zhang Q.-F."/>
        </authorList>
    </citation>
    <scope>NUCLEOTIDE SEQUENCE [LARGE SCALE GENOMIC DNA]</scope>
    <source>
        <strain evidence="7 8">CGMCC 1.6503</strain>
    </source>
</reference>
<evidence type="ECO:0000256" key="2">
    <source>
        <dbReference type="ARBA" id="ARBA00022475"/>
    </source>
</evidence>
<evidence type="ECO:0000256" key="3">
    <source>
        <dbReference type="ARBA" id="ARBA00022692"/>
    </source>
</evidence>
<evidence type="ECO:0000256" key="1">
    <source>
        <dbReference type="ARBA" id="ARBA00004651"/>
    </source>
</evidence>
<evidence type="ECO:0000256" key="4">
    <source>
        <dbReference type="ARBA" id="ARBA00022989"/>
    </source>
</evidence>
<sequence length="347" mass="37902">MKLQGVQQTKWMGVLIFTLAVLIFPLIITQSFYLTHATFAGIYAIIAIGLGLLMGYAGQISLGQAAFYGIGAYTTSILTVTMGWSPWLTLPLALIIPGLLAFIMGYTMSRLSGYYLAMATLALGIIVHTLLVEFRGITKGASGFFGIPQLELFGYTINQGVPYYYLVWFFVIIVLILSLNIVHSRVGRALRSIHDSEIASSSMGVNTGKYKMQVFILSAMFAGLAGWLLAHMSYSISPSMFTFNASILFLAMVVLGGSGSVWGALIGTLLIKMIGIVVHILGGQFTFITSDFEHVIYGLILMLVVIFVPRGLFPTAADWINSILSKKSTIKLDKPSVMKARRFDVKD</sequence>